<proteinExistence type="predicted"/>
<reference evidence="2" key="1">
    <citation type="submission" date="2014-09" db="EMBL/GenBank/DDBJ databases">
        <authorList>
            <person name="Magalhaes I.L.F."/>
            <person name="Oliveira U."/>
            <person name="Santos F.R."/>
            <person name="Vidigal T.H.D.A."/>
            <person name="Brescovit A.D."/>
            <person name="Santos A.J."/>
        </authorList>
    </citation>
    <scope>NUCLEOTIDE SEQUENCE</scope>
    <source>
        <tissue evidence="2">Shoot tissue taken approximately 20 cm above the soil surface</tissue>
    </source>
</reference>
<dbReference type="AlphaFoldDB" id="A0A0A9EI63"/>
<accession>A0A0A9EI63</accession>
<feature type="region of interest" description="Disordered" evidence="1">
    <location>
        <begin position="42"/>
        <end position="75"/>
    </location>
</feature>
<reference evidence="2" key="2">
    <citation type="journal article" date="2015" name="Data Brief">
        <title>Shoot transcriptome of the giant reed, Arundo donax.</title>
        <authorList>
            <person name="Barrero R.A."/>
            <person name="Guerrero F.D."/>
            <person name="Moolhuijzen P."/>
            <person name="Goolsby J.A."/>
            <person name="Tidwell J."/>
            <person name="Bellgard S.E."/>
            <person name="Bellgard M.I."/>
        </authorList>
    </citation>
    <scope>NUCLEOTIDE SEQUENCE</scope>
    <source>
        <tissue evidence="2">Shoot tissue taken approximately 20 cm above the soil surface</tissue>
    </source>
</reference>
<organism evidence="2">
    <name type="scientific">Arundo donax</name>
    <name type="common">Giant reed</name>
    <name type="synonym">Donax arundinaceus</name>
    <dbReference type="NCBI Taxonomy" id="35708"/>
    <lineage>
        <taxon>Eukaryota</taxon>
        <taxon>Viridiplantae</taxon>
        <taxon>Streptophyta</taxon>
        <taxon>Embryophyta</taxon>
        <taxon>Tracheophyta</taxon>
        <taxon>Spermatophyta</taxon>
        <taxon>Magnoliopsida</taxon>
        <taxon>Liliopsida</taxon>
        <taxon>Poales</taxon>
        <taxon>Poaceae</taxon>
        <taxon>PACMAD clade</taxon>
        <taxon>Arundinoideae</taxon>
        <taxon>Arundineae</taxon>
        <taxon>Arundo</taxon>
    </lineage>
</organism>
<feature type="compositionally biased region" description="Polar residues" evidence="1">
    <location>
        <begin position="50"/>
        <end position="75"/>
    </location>
</feature>
<dbReference type="EMBL" id="GBRH01200355">
    <property type="protein sequence ID" value="JAD97540.1"/>
    <property type="molecule type" value="Transcribed_RNA"/>
</dbReference>
<sequence length="75" mass="8552">MLDVEILKNEVHVKSEIAFFSLNTVCRECTKQNSLKQLNKFEYNSRGPGTPSNPCATRYSTTPLDMHQSYNSPLQ</sequence>
<name>A0A0A9EI63_ARUDO</name>
<evidence type="ECO:0000256" key="1">
    <source>
        <dbReference type="SAM" id="MobiDB-lite"/>
    </source>
</evidence>
<protein>
    <submittedName>
        <fullName evidence="2">Uncharacterized protein</fullName>
    </submittedName>
</protein>
<evidence type="ECO:0000313" key="2">
    <source>
        <dbReference type="EMBL" id="JAD97540.1"/>
    </source>
</evidence>